<dbReference type="RefSeq" id="WP_073053594.1">
    <property type="nucleotide sequence ID" value="NZ_FQUP01000002.1"/>
</dbReference>
<reference evidence="2 3" key="1">
    <citation type="submission" date="2016-11" db="EMBL/GenBank/DDBJ databases">
        <authorList>
            <person name="Jaros S."/>
            <person name="Januszkiewicz K."/>
            <person name="Wedrychowicz H."/>
        </authorList>
    </citation>
    <scope>NUCLEOTIDE SEQUENCE [LARGE SCALE GENOMIC DNA]</scope>
    <source>
        <strain evidence="2 3">DSM 19436</strain>
    </source>
</reference>
<dbReference type="Gene3D" id="2.10.70.10">
    <property type="entry name" value="Complement Module, domain 1"/>
    <property type="match status" value="1"/>
</dbReference>
<name>A0A1M5DR49_9HYPH</name>
<dbReference type="AlphaFoldDB" id="A0A1M5DR49"/>
<feature type="region of interest" description="Disordered" evidence="1">
    <location>
        <begin position="1"/>
        <end position="22"/>
    </location>
</feature>
<protein>
    <submittedName>
        <fullName evidence="2">Hemin uptake protein HemP</fullName>
    </submittedName>
</protein>
<evidence type="ECO:0000256" key="1">
    <source>
        <dbReference type="SAM" id="MobiDB-lite"/>
    </source>
</evidence>
<gene>
    <name evidence="2" type="ORF">SAMN02745157_2772</name>
</gene>
<dbReference type="EMBL" id="FQUP01000002">
    <property type="protein sequence ID" value="SHF69508.1"/>
    <property type="molecule type" value="Genomic_DNA"/>
</dbReference>
<sequence length="56" mass="6244">MQEQSGANGEAEAARPQPRIVSSESLLQGARELIIRHGSEDYRLRLTRVGKLILNK</sequence>
<accession>A0A1M5DR49</accession>
<dbReference type="OrthoDB" id="7870498at2"/>
<evidence type="ECO:0000313" key="2">
    <source>
        <dbReference type="EMBL" id="SHF69508.1"/>
    </source>
</evidence>
<dbReference type="Pfam" id="PF10636">
    <property type="entry name" value="hemP"/>
    <property type="match status" value="1"/>
</dbReference>
<organism evidence="2 3">
    <name type="scientific">Kaistia soli DSM 19436</name>
    <dbReference type="NCBI Taxonomy" id="1122133"/>
    <lineage>
        <taxon>Bacteria</taxon>
        <taxon>Pseudomonadati</taxon>
        <taxon>Pseudomonadota</taxon>
        <taxon>Alphaproteobacteria</taxon>
        <taxon>Hyphomicrobiales</taxon>
        <taxon>Kaistiaceae</taxon>
        <taxon>Kaistia</taxon>
    </lineage>
</organism>
<evidence type="ECO:0000313" key="3">
    <source>
        <dbReference type="Proteomes" id="UP000184485"/>
    </source>
</evidence>
<proteinExistence type="predicted"/>
<keyword evidence="3" id="KW-1185">Reference proteome</keyword>
<dbReference type="Proteomes" id="UP000184485">
    <property type="component" value="Unassembled WGS sequence"/>
</dbReference>
<dbReference type="STRING" id="1122133.SAMN02745157_2772"/>
<dbReference type="InterPro" id="IPR019600">
    <property type="entry name" value="Hemin_uptake_protein_HemP"/>
</dbReference>